<feature type="domain" description="PLD phosphodiesterase" evidence="8">
    <location>
        <begin position="129"/>
        <end position="156"/>
    </location>
</feature>
<evidence type="ECO:0000256" key="6">
    <source>
        <dbReference type="ARBA" id="ARBA00023098"/>
    </source>
</evidence>
<feature type="transmembrane region" description="Helical" evidence="7">
    <location>
        <begin position="7"/>
        <end position="26"/>
    </location>
</feature>
<dbReference type="RefSeq" id="WP_010964673.1">
    <property type="nucleotide sequence ID" value="NC_003030.1"/>
</dbReference>
<dbReference type="PATRIC" id="fig|272562.8.peg.1569"/>
<evidence type="ECO:0000256" key="7">
    <source>
        <dbReference type="SAM" id="Phobius"/>
    </source>
</evidence>
<dbReference type="PIR" id="A97068">
    <property type="entry name" value="A97068"/>
</dbReference>
<dbReference type="SUPFAM" id="SSF56024">
    <property type="entry name" value="Phospholipase D/nuclease"/>
    <property type="match status" value="1"/>
</dbReference>
<comment type="similarity">
    <text evidence="2">Belongs to the phospholipase D family.</text>
</comment>
<evidence type="ECO:0000256" key="2">
    <source>
        <dbReference type="ARBA" id="ARBA00008664"/>
    </source>
</evidence>
<dbReference type="AlphaFoldDB" id="Q97JC2"/>
<keyword evidence="4" id="KW-0378">Hydrolase</keyword>
<dbReference type="InterPro" id="IPR025202">
    <property type="entry name" value="PLD-like_dom"/>
</dbReference>
<keyword evidence="9" id="KW-0540">Nuclease</keyword>
<keyword evidence="7" id="KW-1133">Transmembrane helix</keyword>
<dbReference type="Proteomes" id="UP000000814">
    <property type="component" value="Chromosome"/>
</dbReference>
<dbReference type="PANTHER" id="PTHR43856">
    <property type="entry name" value="CARDIOLIPIN HYDROLASE"/>
    <property type="match status" value="1"/>
</dbReference>
<dbReference type="GO" id="GO:0016891">
    <property type="term" value="F:RNA endonuclease activity producing 5'-phosphomonoesters, hydrolytic mechanism"/>
    <property type="evidence" value="ECO:0007669"/>
    <property type="project" value="TreeGrafter"/>
</dbReference>
<dbReference type="PROSITE" id="PS50035">
    <property type="entry name" value="PLD"/>
    <property type="match status" value="1"/>
</dbReference>
<keyword evidence="9" id="KW-0255">Endonuclease</keyword>
<keyword evidence="7" id="KW-0812">Transmembrane</keyword>
<evidence type="ECO:0000256" key="4">
    <source>
        <dbReference type="ARBA" id="ARBA00022801"/>
    </source>
</evidence>
<dbReference type="PANTHER" id="PTHR43856:SF1">
    <property type="entry name" value="MITOCHONDRIAL CARDIOLIPIN HYDROLASE"/>
    <property type="match status" value="1"/>
</dbReference>
<name>Q97JC2_CLOAB</name>
<proteinExistence type="inferred from homology"/>
<dbReference type="InterPro" id="IPR001736">
    <property type="entry name" value="PLipase_D/transphosphatidylase"/>
</dbReference>
<dbReference type="CDD" id="cd09170">
    <property type="entry name" value="PLDc_Nuc"/>
    <property type="match status" value="1"/>
</dbReference>
<dbReference type="HOGENOM" id="CLU_080814_2_1_9"/>
<protein>
    <recommendedName>
        <fullName evidence="3">phospholipase D</fullName>
        <ecNumber evidence="3">3.1.4.4</ecNumber>
    </recommendedName>
</protein>
<keyword evidence="10" id="KW-1185">Reference proteome</keyword>
<keyword evidence="6" id="KW-0443">Lipid metabolism</keyword>
<gene>
    <name evidence="9" type="ordered locus">CA_C1364</name>
</gene>
<dbReference type="GO" id="GO:0016042">
    <property type="term" value="P:lipid catabolic process"/>
    <property type="evidence" value="ECO:0007669"/>
    <property type="project" value="UniProtKB-KW"/>
</dbReference>
<evidence type="ECO:0000256" key="1">
    <source>
        <dbReference type="ARBA" id="ARBA00000798"/>
    </source>
</evidence>
<evidence type="ECO:0000259" key="8">
    <source>
        <dbReference type="PROSITE" id="PS50035"/>
    </source>
</evidence>
<dbReference type="InterPro" id="IPR051406">
    <property type="entry name" value="PLD_domain"/>
</dbReference>
<evidence type="ECO:0000256" key="3">
    <source>
        <dbReference type="ARBA" id="ARBA00012027"/>
    </source>
</evidence>
<accession>Q97JC2</accession>
<dbReference type="eggNOG" id="COG1502">
    <property type="taxonomic scope" value="Bacteria"/>
</dbReference>
<evidence type="ECO:0000313" key="9">
    <source>
        <dbReference type="EMBL" id="AAK79332.1"/>
    </source>
</evidence>
<dbReference type="EMBL" id="AE001437">
    <property type="protein sequence ID" value="AAK79332.1"/>
    <property type="molecule type" value="Genomic_DNA"/>
</dbReference>
<dbReference type="GO" id="GO:0006793">
    <property type="term" value="P:phosphorus metabolic process"/>
    <property type="evidence" value="ECO:0007669"/>
    <property type="project" value="UniProtKB-ARBA"/>
</dbReference>
<reference evidence="9 10" key="1">
    <citation type="journal article" date="2001" name="J. Bacteriol.">
        <title>Genome sequence and comparative analysis of the solvent-producing bacterium Clostridium acetobutylicum.</title>
        <authorList>
            <person name="Nolling J."/>
            <person name="Breton G."/>
            <person name="Omelchenko M.V."/>
            <person name="Makarova K.S."/>
            <person name="Zeng Q."/>
            <person name="Gibson R."/>
            <person name="Lee H.M."/>
            <person name="Dubois J."/>
            <person name="Qiu D."/>
            <person name="Hitti J."/>
            <person name="Wolf Y.I."/>
            <person name="Tatusov R.L."/>
            <person name="Sabathe F."/>
            <person name="Doucette-Stamm L."/>
            <person name="Soucaille P."/>
            <person name="Daly M.J."/>
            <person name="Bennett G.N."/>
            <person name="Koonin E.V."/>
            <person name="Smith D.R."/>
        </authorList>
    </citation>
    <scope>NUCLEOTIDE SEQUENCE [LARGE SCALE GENOMIC DNA]</scope>
    <source>
        <strain evidence="10">ATCC 824 / DSM 792 / JCM 1419 / LMG 5710 / VKM B-1787</strain>
    </source>
</reference>
<dbReference type="STRING" id="272562.CA_C1364"/>
<dbReference type="EC" id="3.1.4.4" evidence="3"/>
<keyword evidence="5" id="KW-0442">Lipid degradation</keyword>
<comment type="catalytic activity">
    <reaction evidence="1">
        <text>a 1,2-diacyl-sn-glycero-3-phosphocholine + H2O = a 1,2-diacyl-sn-glycero-3-phosphate + choline + H(+)</text>
        <dbReference type="Rhea" id="RHEA:14445"/>
        <dbReference type="ChEBI" id="CHEBI:15354"/>
        <dbReference type="ChEBI" id="CHEBI:15377"/>
        <dbReference type="ChEBI" id="CHEBI:15378"/>
        <dbReference type="ChEBI" id="CHEBI:57643"/>
        <dbReference type="ChEBI" id="CHEBI:58608"/>
        <dbReference type="EC" id="3.1.4.4"/>
    </reaction>
</comment>
<keyword evidence="7" id="KW-0472">Membrane</keyword>
<dbReference type="Pfam" id="PF13091">
    <property type="entry name" value="PLDc_2"/>
    <property type="match status" value="1"/>
</dbReference>
<dbReference type="OrthoDB" id="281759at2"/>
<dbReference type="GO" id="GO:0004630">
    <property type="term" value="F:phospholipase D activity"/>
    <property type="evidence" value="ECO:0007669"/>
    <property type="project" value="UniProtKB-EC"/>
</dbReference>
<evidence type="ECO:0000313" key="10">
    <source>
        <dbReference type="Proteomes" id="UP000000814"/>
    </source>
</evidence>
<sequence>MNRKKLTCIFMGITVFFLGIGIFELIKSTAKANAISNSNMKSGLEYHFSMENQSLDNRLIKVINSADIKLDIAIYDLRKNNIVAAVINAKKRGVAIRIITDSKQAKLGEEDEELRLLKAFDIPIKINTHAGIMHMKITVVDNNTVTTGSYNYTDDATYKNDEVLIIIKNASIAKDWEKEFSTMWEDTSRFTSL</sequence>
<dbReference type="Gene3D" id="3.30.870.10">
    <property type="entry name" value="Endonuclease Chain A"/>
    <property type="match status" value="1"/>
</dbReference>
<organism evidence="9 10">
    <name type="scientific">Clostridium acetobutylicum (strain ATCC 824 / DSM 792 / JCM 1419 / IAM 19013 / LMG 5710 / NBRC 13948 / NRRL B-527 / VKM B-1787 / 2291 / W)</name>
    <dbReference type="NCBI Taxonomy" id="272562"/>
    <lineage>
        <taxon>Bacteria</taxon>
        <taxon>Bacillati</taxon>
        <taxon>Bacillota</taxon>
        <taxon>Clostridia</taxon>
        <taxon>Eubacteriales</taxon>
        <taxon>Clostridiaceae</taxon>
        <taxon>Clostridium</taxon>
    </lineage>
</organism>
<dbReference type="KEGG" id="cac:CA_C1364"/>
<dbReference type="GeneID" id="44997869"/>
<evidence type="ECO:0000256" key="5">
    <source>
        <dbReference type="ARBA" id="ARBA00022963"/>
    </source>
</evidence>